<gene>
    <name evidence="1" type="ORF">TCIL3000_0_29180</name>
</gene>
<reference evidence="1 2" key="2">
    <citation type="journal article" date="2012" name="Proc. Natl. Acad. Sci. U.S.A.">
        <title>Antigenic diversity is generated by distinct evolutionary mechanisms in African trypanosome species.</title>
        <authorList>
            <person name="Jackson A.P."/>
            <person name="Berry A."/>
            <person name="Aslett M."/>
            <person name="Allison H.C."/>
            <person name="Burton P."/>
            <person name="Vavrova-Anderson J."/>
            <person name="Brown R."/>
            <person name="Browne H."/>
            <person name="Corton N."/>
            <person name="Hauser H."/>
            <person name="Gamble J."/>
            <person name="Gilderthorp R."/>
            <person name="Marcello L."/>
            <person name="McQuillan J."/>
            <person name="Otto T.D."/>
            <person name="Quail M.A."/>
            <person name="Sanders M.J."/>
            <person name="van Tonder A."/>
            <person name="Ginger M.L."/>
            <person name="Field M.C."/>
            <person name="Barry J.D."/>
            <person name="Hertz-Fowler C."/>
            <person name="Berriman M."/>
        </authorList>
    </citation>
    <scope>NUCLEOTIDE SEQUENCE [LARGE SCALE GENOMIC DNA]</scope>
    <source>
        <strain evidence="1 2">IL3000</strain>
    </source>
</reference>
<name>F9W4A4_TRYCI</name>
<dbReference type="VEuPathDB" id="TriTrypDB:TcIL3000_0_29180"/>
<accession>F9W4A4</accession>
<comment type="caution">
    <text evidence="1">The sequence shown here is derived from an EMBL/GenBank/DDBJ whole genome shotgun (WGS) entry which is preliminary data.</text>
</comment>
<reference evidence="2" key="1">
    <citation type="submission" date="2011-07" db="EMBL/GenBank/DDBJ databases">
        <title>Divergent evolution of antigenic variation in African trypanosomes.</title>
        <authorList>
            <person name="Jackson A.P."/>
            <person name="Berry A."/>
            <person name="Allison H.C."/>
            <person name="Burton P."/>
            <person name="Anderson J."/>
            <person name="Aslett M."/>
            <person name="Brown R."/>
            <person name="Corton N."/>
            <person name="Harris D."/>
            <person name="Hauser H."/>
            <person name="Gamble J."/>
            <person name="Gilderthorp R."/>
            <person name="McQuillan J."/>
            <person name="Quail M.A."/>
            <person name="Sanders M."/>
            <person name="Van Tonder A."/>
            <person name="Ginger M.L."/>
            <person name="Donelson J.E."/>
            <person name="Field M.C."/>
            <person name="Barry J.D."/>
            <person name="Berriman M."/>
            <person name="Hertz-Fowler C."/>
        </authorList>
    </citation>
    <scope>NUCLEOTIDE SEQUENCE [LARGE SCALE GENOMIC DNA]</scope>
    <source>
        <strain evidence="2">IL3000</strain>
    </source>
</reference>
<dbReference type="OMA" id="HTRRRRC"/>
<proteinExistence type="predicted"/>
<dbReference type="AlphaFoldDB" id="F9W4A4"/>
<dbReference type="Proteomes" id="UP000000702">
    <property type="component" value="Unassembled WGS sequence"/>
</dbReference>
<evidence type="ECO:0000313" key="1">
    <source>
        <dbReference type="EMBL" id="CCD11993.1"/>
    </source>
</evidence>
<sequence length="177" mass="19601">MTARGSQFAETADKIYPPQHATHSRLEKVRHMHGTIEVPIKPHEATVLQLAERACLNTAVPGGHKTETPEKEERVHTMGRVQRFNGYGYQLWTDGSVTLDVSSGAEALVCLLNGKREKVTLCGGNLDSSFRVECVAVEAGLHRLLRIIEMNESRKTRVVAFTGSLSLLVALKQELRL</sequence>
<evidence type="ECO:0000313" key="2">
    <source>
        <dbReference type="Proteomes" id="UP000000702"/>
    </source>
</evidence>
<dbReference type="EMBL" id="CAEQ01000533">
    <property type="protein sequence ID" value="CCD11993.1"/>
    <property type="molecule type" value="Genomic_DNA"/>
</dbReference>
<organism evidence="1 2">
    <name type="scientific">Trypanosoma congolense (strain IL3000)</name>
    <dbReference type="NCBI Taxonomy" id="1068625"/>
    <lineage>
        <taxon>Eukaryota</taxon>
        <taxon>Discoba</taxon>
        <taxon>Euglenozoa</taxon>
        <taxon>Kinetoplastea</taxon>
        <taxon>Metakinetoplastina</taxon>
        <taxon>Trypanosomatida</taxon>
        <taxon>Trypanosomatidae</taxon>
        <taxon>Trypanosoma</taxon>
        <taxon>Nannomonas</taxon>
    </lineage>
</organism>
<protein>
    <submittedName>
        <fullName evidence="1">WGS project CAEQ00000000 data, annotated contig 1162</fullName>
    </submittedName>
</protein>
<keyword evidence="2" id="KW-1185">Reference proteome</keyword>